<evidence type="ECO:0000313" key="24">
    <source>
        <dbReference type="Proteomes" id="UP001174136"/>
    </source>
</evidence>
<keyword evidence="7" id="KW-0963">Cytoplasm</keyword>
<keyword evidence="6" id="KW-1003">Cell membrane</keyword>
<evidence type="ECO:0000256" key="8">
    <source>
        <dbReference type="ARBA" id="ARBA00022604"/>
    </source>
</evidence>
<dbReference type="Pfam" id="PF06625">
    <property type="entry name" value="DUF1151"/>
    <property type="match status" value="1"/>
</dbReference>
<evidence type="ECO:0000256" key="7">
    <source>
        <dbReference type="ARBA" id="ARBA00022490"/>
    </source>
</evidence>
<evidence type="ECO:0000256" key="5">
    <source>
        <dbReference type="ARBA" id="ARBA00004529"/>
    </source>
</evidence>
<keyword evidence="14" id="KW-0009">Actin-binding</keyword>
<comment type="subcellular location">
    <subcellularLocation>
        <location evidence="3">Cell junction</location>
        <location evidence="3">Focal adhesion</location>
    </subcellularLocation>
    <subcellularLocation>
        <location evidence="2">Cell membrane</location>
    </subcellularLocation>
    <subcellularLocation>
        <location evidence="4">Cell projection</location>
    </subcellularLocation>
    <subcellularLocation>
        <location evidence="5">Cytoplasm</location>
        <location evidence="5">Cytoskeleton</location>
        <location evidence="5">Stress fiber</location>
    </subcellularLocation>
    <subcellularLocation>
        <location evidence="1">Nucleus</location>
    </subcellularLocation>
    <subcellularLocation>
        <location evidence="19">Synapse</location>
    </subcellularLocation>
</comment>
<proteinExistence type="predicted"/>
<evidence type="ECO:0000256" key="2">
    <source>
        <dbReference type="ARBA" id="ARBA00004236"/>
    </source>
</evidence>
<evidence type="ECO:0000256" key="14">
    <source>
        <dbReference type="ARBA" id="ARBA00023203"/>
    </source>
</evidence>
<evidence type="ECO:0000256" key="15">
    <source>
        <dbReference type="ARBA" id="ARBA00023212"/>
    </source>
</evidence>
<evidence type="ECO:0000256" key="18">
    <source>
        <dbReference type="ARBA" id="ARBA00023306"/>
    </source>
</evidence>
<keyword evidence="10" id="KW-0346">Stress response</keyword>
<name>A0AA47P2L3_MERPO</name>
<sequence>MLSLIRVAAISSGDRRNATLTSPVEMVQRNGSGGQFNNQICCLCPHCPGPFRCRGPLGNCPVAHMSCSSHRHTQLSLQRERSSLVPLRIPRVPQEMADRLTGSDLFCRQHGACWREGLFKSAKHSHFVTVSPDLPPASAHSDLQWEREEEGQRSHRHHPSDMSGYVPQPDYMDADDHEDLIKPKKLLNPVKSSKSHQDMHKELLMRGSGGAEPKPELQRVLEARRRDQRVKQKRQEEEARKKVSPLEQELLKRQKKLEELEKQQEIDQEDIEKAPEFVKVKEKLRRTSFHSKDEKEV</sequence>
<dbReference type="PANTHER" id="PTHR16768">
    <property type="entry name" value="DOWN REGULATED IN RENAL CARCINOMA 1/TU3A"/>
    <property type="match status" value="1"/>
</dbReference>
<keyword evidence="15" id="KW-0206">Cytoskeleton</keyword>
<dbReference type="PANTHER" id="PTHR16768:SF3">
    <property type="entry name" value="ACTIN-ASSOCIATED PROTEIN FAM107A"/>
    <property type="match status" value="1"/>
</dbReference>
<evidence type="ECO:0000256" key="22">
    <source>
        <dbReference type="SAM" id="MobiDB-lite"/>
    </source>
</evidence>
<evidence type="ECO:0000256" key="1">
    <source>
        <dbReference type="ARBA" id="ARBA00004123"/>
    </source>
</evidence>
<dbReference type="GO" id="GO:0051017">
    <property type="term" value="P:actin filament bundle assembly"/>
    <property type="evidence" value="ECO:0007669"/>
    <property type="project" value="TreeGrafter"/>
</dbReference>
<feature type="region of interest" description="Disordered" evidence="22">
    <location>
        <begin position="131"/>
        <end position="176"/>
    </location>
</feature>
<feature type="compositionally biased region" description="Basic and acidic residues" evidence="22">
    <location>
        <begin position="260"/>
        <end position="281"/>
    </location>
</feature>
<dbReference type="GO" id="GO:0005886">
    <property type="term" value="C:plasma membrane"/>
    <property type="evidence" value="ECO:0007669"/>
    <property type="project" value="UniProtKB-SubCell"/>
</dbReference>
<keyword evidence="13" id="KW-0472">Membrane</keyword>
<evidence type="ECO:0000256" key="3">
    <source>
        <dbReference type="ARBA" id="ARBA00004246"/>
    </source>
</evidence>
<dbReference type="EMBL" id="JAOPHQ010003128">
    <property type="protein sequence ID" value="KAK0144592.1"/>
    <property type="molecule type" value="Genomic_DNA"/>
</dbReference>
<organism evidence="23 24">
    <name type="scientific">Merluccius polli</name>
    <name type="common">Benguela hake</name>
    <name type="synonym">Merluccius cadenati</name>
    <dbReference type="NCBI Taxonomy" id="89951"/>
    <lineage>
        <taxon>Eukaryota</taxon>
        <taxon>Metazoa</taxon>
        <taxon>Chordata</taxon>
        <taxon>Craniata</taxon>
        <taxon>Vertebrata</taxon>
        <taxon>Euteleostomi</taxon>
        <taxon>Actinopterygii</taxon>
        <taxon>Neopterygii</taxon>
        <taxon>Teleostei</taxon>
        <taxon>Neoteleostei</taxon>
        <taxon>Acanthomorphata</taxon>
        <taxon>Zeiogadaria</taxon>
        <taxon>Gadariae</taxon>
        <taxon>Gadiformes</taxon>
        <taxon>Gadoidei</taxon>
        <taxon>Merlucciidae</taxon>
        <taxon>Merluccius</taxon>
    </lineage>
</organism>
<evidence type="ECO:0000256" key="12">
    <source>
        <dbReference type="ARBA" id="ARBA00023054"/>
    </source>
</evidence>
<evidence type="ECO:0000256" key="20">
    <source>
        <dbReference type="ARBA" id="ARBA00040095"/>
    </source>
</evidence>
<evidence type="ECO:0000256" key="10">
    <source>
        <dbReference type="ARBA" id="ARBA00023016"/>
    </source>
</evidence>
<keyword evidence="24" id="KW-1185">Reference proteome</keyword>
<evidence type="ECO:0000256" key="11">
    <source>
        <dbReference type="ARBA" id="ARBA00023018"/>
    </source>
</evidence>
<evidence type="ECO:0000256" key="9">
    <source>
        <dbReference type="ARBA" id="ARBA00022949"/>
    </source>
</evidence>
<dbReference type="Proteomes" id="UP001174136">
    <property type="component" value="Unassembled WGS sequence"/>
</dbReference>
<comment type="function">
    <text evidence="21">Stress-inducible actin-binding protein that plays a role in synaptic and cognitive functions by modulating actin filamentous (F-actin) dynamics. Mediates polymerization of globular actin to F-actin. Also binds to, stabilizes and bundles F-actin. Involved in synaptic function by regulating neurite outgrowth in an actin-dependent manner and for the acquisition of hippocampus-dependent cognitive function, such as learning and long-term memory. Plays a role in the actin and microtubule cytoskeleton organization; negatively regulates focal adhesion (FA) assembly promoting malignant glial cell migration in an actin-, microtubule- and MAP1A-dependent manner. Also involved in neuroblastoma G1/S phase cell cycle progression and cell proliferation inhibition by stimulating ubiquitination of NF-kappa-B subunit RELA and NF-kappa-B degradation in a COMMD1- and actin-dependent manner. May play a role in tumor development.</text>
</comment>
<reference evidence="23" key="1">
    <citation type="journal article" date="2023" name="Front. Mar. Sci.">
        <title>A new Merluccius polli reference genome to investigate the effects of global change in West African waters.</title>
        <authorList>
            <person name="Mateo J.L."/>
            <person name="Blanco-Fernandez C."/>
            <person name="Garcia-Vazquez E."/>
            <person name="Machado-Schiaffino G."/>
        </authorList>
    </citation>
    <scope>NUCLEOTIDE SEQUENCE</scope>
    <source>
        <strain evidence="23">C29</strain>
        <tissue evidence="23">Fin</tissue>
    </source>
</reference>
<evidence type="ECO:0000256" key="13">
    <source>
        <dbReference type="ARBA" id="ARBA00023136"/>
    </source>
</evidence>
<comment type="caution">
    <text evidence="23">The sequence shown here is derived from an EMBL/GenBank/DDBJ whole genome shotgun (WGS) entry which is preliminary data.</text>
</comment>
<keyword evidence="8" id="KW-0341">Growth regulation</keyword>
<evidence type="ECO:0000256" key="17">
    <source>
        <dbReference type="ARBA" id="ARBA00023273"/>
    </source>
</evidence>
<keyword evidence="17" id="KW-0966">Cell projection</keyword>
<protein>
    <recommendedName>
        <fullName evidence="20">Actin-associated protein FAM107A</fullName>
    </recommendedName>
</protein>
<dbReference type="AlphaFoldDB" id="A0AA47P2L3"/>
<dbReference type="GO" id="GO:0001725">
    <property type="term" value="C:stress fiber"/>
    <property type="evidence" value="ECO:0007669"/>
    <property type="project" value="UniProtKB-SubCell"/>
</dbReference>
<keyword evidence="12" id="KW-0175">Coiled coil</keyword>
<feature type="compositionally biased region" description="Basic and acidic residues" evidence="22">
    <location>
        <begin position="143"/>
        <end position="153"/>
    </location>
</feature>
<dbReference type="GO" id="GO:0032956">
    <property type="term" value="P:regulation of actin cytoskeleton organization"/>
    <property type="evidence" value="ECO:0007669"/>
    <property type="project" value="TreeGrafter"/>
</dbReference>
<evidence type="ECO:0000313" key="23">
    <source>
        <dbReference type="EMBL" id="KAK0144592.1"/>
    </source>
</evidence>
<keyword evidence="9" id="KW-0965">Cell junction</keyword>
<evidence type="ECO:0000256" key="19">
    <source>
        <dbReference type="ARBA" id="ARBA00034103"/>
    </source>
</evidence>
<feature type="region of interest" description="Disordered" evidence="22">
    <location>
        <begin position="260"/>
        <end position="297"/>
    </location>
</feature>
<dbReference type="GO" id="GO:0045202">
    <property type="term" value="C:synapse"/>
    <property type="evidence" value="ECO:0007669"/>
    <property type="project" value="UniProtKB-SubCell"/>
</dbReference>
<accession>A0AA47P2L3</accession>
<dbReference type="GO" id="GO:0003779">
    <property type="term" value="F:actin binding"/>
    <property type="evidence" value="ECO:0007669"/>
    <property type="project" value="UniProtKB-KW"/>
</dbReference>
<feature type="region of interest" description="Disordered" evidence="22">
    <location>
        <begin position="223"/>
        <end position="248"/>
    </location>
</feature>
<gene>
    <name evidence="23" type="primary">Fam107b_0</name>
    <name evidence="23" type="ORF">N1851_017045</name>
</gene>
<dbReference type="GO" id="GO:0005634">
    <property type="term" value="C:nucleus"/>
    <property type="evidence" value="ECO:0007669"/>
    <property type="project" value="UniProtKB-SubCell"/>
</dbReference>
<dbReference type="GO" id="GO:0005925">
    <property type="term" value="C:focal adhesion"/>
    <property type="evidence" value="ECO:0007669"/>
    <property type="project" value="UniProtKB-SubCell"/>
</dbReference>
<evidence type="ECO:0000256" key="4">
    <source>
        <dbReference type="ARBA" id="ARBA00004316"/>
    </source>
</evidence>
<dbReference type="GO" id="GO:0030041">
    <property type="term" value="P:actin filament polymerization"/>
    <property type="evidence" value="ECO:0007669"/>
    <property type="project" value="TreeGrafter"/>
</dbReference>
<dbReference type="GO" id="GO:0043005">
    <property type="term" value="C:neuron projection"/>
    <property type="evidence" value="ECO:0007669"/>
    <property type="project" value="TreeGrafter"/>
</dbReference>
<keyword evidence="18" id="KW-0131">Cell cycle</keyword>
<evidence type="ECO:0000256" key="21">
    <source>
        <dbReference type="ARBA" id="ARBA00045129"/>
    </source>
</evidence>
<keyword evidence="16" id="KW-0539">Nucleus</keyword>
<evidence type="ECO:0000256" key="6">
    <source>
        <dbReference type="ARBA" id="ARBA00022475"/>
    </source>
</evidence>
<feature type="compositionally biased region" description="Basic and acidic residues" evidence="22">
    <location>
        <begin position="223"/>
        <end position="241"/>
    </location>
</feature>
<evidence type="ECO:0000256" key="16">
    <source>
        <dbReference type="ARBA" id="ARBA00023242"/>
    </source>
</evidence>
<dbReference type="InterPro" id="IPR009533">
    <property type="entry name" value="FAM107"/>
</dbReference>
<keyword evidence="11" id="KW-0770">Synapse</keyword>